<comment type="caution">
    <text evidence="2">The sequence shown here is derived from an EMBL/GenBank/DDBJ whole genome shotgun (WGS) entry which is preliminary data.</text>
</comment>
<dbReference type="AlphaFoldDB" id="A0A397NNL8"/>
<feature type="region of interest" description="Disordered" evidence="1">
    <location>
        <begin position="38"/>
        <end position="64"/>
    </location>
</feature>
<proteinExistence type="predicted"/>
<keyword evidence="3" id="KW-1185">Reference proteome</keyword>
<dbReference type="RefSeq" id="WP_119037512.1">
    <property type="nucleotide sequence ID" value="NZ_QXDC01000005.1"/>
</dbReference>
<name>A0A397NNL8_9SPHN</name>
<protein>
    <submittedName>
        <fullName evidence="2">Uncharacterized protein</fullName>
    </submittedName>
</protein>
<evidence type="ECO:0000313" key="2">
    <source>
        <dbReference type="EMBL" id="RIA36867.1"/>
    </source>
</evidence>
<accession>A0A397NNL8</accession>
<evidence type="ECO:0000313" key="3">
    <source>
        <dbReference type="Proteomes" id="UP000266568"/>
    </source>
</evidence>
<evidence type="ECO:0000256" key="1">
    <source>
        <dbReference type="SAM" id="MobiDB-lite"/>
    </source>
</evidence>
<dbReference type="Proteomes" id="UP000266568">
    <property type="component" value="Unassembled WGS sequence"/>
</dbReference>
<feature type="compositionally biased region" description="Basic and acidic residues" evidence="1">
    <location>
        <begin position="47"/>
        <end position="64"/>
    </location>
</feature>
<gene>
    <name evidence="2" type="ORF">DFR49_4159</name>
</gene>
<sequence length="64" mass="7040">MRTLEKSELNQVSGAGLLGLSLNLLNLVGVKARVDLGGNHRSGRGGRGYDRCERSNRGHRRDCY</sequence>
<reference evidence="2 3" key="1">
    <citation type="submission" date="2018-08" db="EMBL/GenBank/DDBJ databases">
        <title>Genomic Encyclopedia of Type Strains, Phase IV (KMG-IV): sequencing the most valuable type-strain genomes for metagenomic binning, comparative biology and taxonomic classification.</title>
        <authorList>
            <person name="Goeker M."/>
        </authorList>
    </citation>
    <scope>NUCLEOTIDE SEQUENCE [LARGE SCALE GENOMIC DNA]</scope>
    <source>
        <strain evidence="2 3">DSM 25527</strain>
    </source>
</reference>
<organism evidence="2 3">
    <name type="scientific">Hephaestia caeni</name>
    <dbReference type="NCBI Taxonomy" id="645617"/>
    <lineage>
        <taxon>Bacteria</taxon>
        <taxon>Pseudomonadati</taxon>
        <taxon>Pseudomonadota</taxon>
        <taxon>Alphaproteobacteria</taxon>
        <taxon>Sphingomonadales</taxon>
        <taxon>Sphingomonadaceae</taxon>
        <taxon>Hephaestia</taxon>
    </lineage>
</organism>
<dbReference type="EMBL" id="QXDC01000005">
    <property type="protein sequence ID" value="RIA36867.1"/>
    <property type="molecule type" value="Genomic_DNA"/>
</dbReference>